<evidence type="ECO:0000313" key="3">
    <source>
        <dbReference type="Proteomes" id="UP000324832"/>
    </source>
</evidence>
<accession>A0A5E4Q758</accession>
<reference evidence="2 3" key="1">
    <citation type="submission" date="2017-07" db="EMBL/GenBank/DDBJ databases">
        <authorList>
            <person name="Talla V."/>
            <person name="Backstrom N."/>
        </authorList>
    </citation>
    <scope>NUCLEOTIDE SEQUENCE [LARGE SCALE GENOMIC DNA]</scope>
</reference>
<proteinExistence type="predicted"/>
<feature type="transmembrane region" description="Helical" evidence="1">
    <location>
        <begin position="20"/>
        <end position="41"/>
    </location>
</feature>
<protein>
    <recommendedName>
        <fullName evidence="4">G-protein coupled receptors family 1 profile domain-containing protein</fullName>
    </recommendedName>
</protein>
<keyword evidence="1" id="KW-0812">Transmembrane</keyword>
<keyword evidence="1" id="KW-1133">Transmembrane helix</keyword>
<evidence type="ECO:0000256" key="1">
    <source>
        <dbReference type="SAM" id="Phobius"/>
    </source>
</evidence>
<name>A0A5E4Q758_9NEOP</name>
<dbReference type="AlphaFoldDB" id="A0A5E4Q758"/>
<evidence type="ECO:0008006" key="4">
    <source>
        <dbReference type="Google" id="ProtNLM"/>
    </source>
</evidence>
<feature type="transmembrane region" description="Helical" evidence="1">
    <location>
        <begin position="88"/>
        <end position="110"/>
    </location>
</feature>
<sequence length="161" mass="17799">MALPKLRRCCGCLSLERGCLLLGILSTIACILNIAAGSWNLPRHREREREDNLISMTMIMFSTLSGISNVVVLVGIGWRRPGCLQLSILFNSVFMLCIFLVAIVTCIFSPELTPHLKSPVNVTLVILALLAGAAYSMYYLIVVNSLYRKMKMSDSESALPM</sequence>
<keyword evidence="1" id="KW-0472">Membrane</keyword>
<feature type="transmembrane region" description="Helical" evidence="1">
    <location>
        <begin position="53"/>
        <end position="76"/>
    </location>
</feature>
<dbReference type="PROSITE" id="PS51257">
    <property type="entry name" value="PROKAR_LIPOPROTEIN"/>
    <property type="match status" value="1"/>
</dbReference>
<feature type="transmembrane region" description="Helical" evidence="1">
    <location>
        <begin position="122"/>
        <end position="142"/>
    </location>
</feature>
<dbReference type="Proteomes" id="UP000324832">
    <property type="component" value="Unassembled WGS sequence"/>
</dbReference>
<keyword evidence="3" id="KW-1185">Reference proteome</keyword>
<gene>
    <name evidence="2" type="ORF">LSINAPIS_LOCUS5602</name>
</gene>
<organism evidence="2 3">
    <name type="scientific">Leptidea sinapis</name>
    <dbReference type="NCBI Taxonomy" id="189913"/>
    <lineage>
        <taxon>Eukaryota</taxon>
        <taxon>Metazoa</taxon>
        <taxon>Ecdysozoa</taxon>
        <taxon>Arthropoda</taxon>
        <taxon>Hexapoda</taxon>
        <taxon>Insecta</taxon>
        <taxon>Pterygota</taxon>
        <taxon>Neoptera</taxon>
        <taxon>Endopterygota</taxon>
        <taxon>Lepidoptera</taxon>
        <taxon>Glossata</taxon>
        <taxon>Ditrysia</taxon>
        <taxon>Papilionoidea</taxon>
        <taxon>Pieridae</taxon>
        <taxon>Dismorphiinae</taxon>
        <taxon>Leptidea</taxon>
    </lineage>
</organism>
<dbReference type="OrthoDB" id="7474909at2759"/>
<dbReference type="EMBL" id="FZQP02001637">
    <property type="protein sequence ID" value="VVC93406.1"/>
    <property type="molecule type" value="Genomic_DNA"/>
</dbReference>
<evidence type="ECO:0000313" key="2">
    <source>
        <dbReference type="EMBL" id="VVC93406.1"/>
    </source>
</evidence>